<name>A0A9D4YVY3_CHLVU</name>
<proteinExistence type="predicted"/>
<organism evidence="2 3">
    <name type="scientific">Chlorella vulgaris</name>
    <name type="common">Green alga</name>
    <dbReference type="NCBI Taxonomy" id="3077"/>
    <lineage>
        <taxon>Eukaryota</taxon>
        <taxon>Viridiplantae</taxon>
        <taxon>Chlorophyta</taxon>
        <taxon>core chlorophytes</taxon>
        <taxon>Trebouxiophyceae</taxon>
        <taxon>Chlorellales</taxon>
        <taxon>Chlorellaceae</taxon>
        <taxon>Chlorella clade</taxon>
        <taxon>Chlorella</taxon>
    </lineage>
</organism>
<reference evidence="2" key="1">
    <citation type="journal article" date="2019" name="Plant J.">
        <title>Chlorella vulgaris genome assembly and annotation reveals the molecular basis for metabolic acclimation to high light conditions.</title>
        <authorList>
            <person name="Cecchin M."/>
            <person name="Marcolungo L."/>
            <person name="Rossato M."/>
            <person name="Girolomoni L."/>
            <person name="Cosentino E."/>
            <person name="Cuine S."/>
            <person name="Li-Beisson Y."/>
            <person name="Delledonne M."/>
            <person name="Ballottari M."/>
        </authorList>
    </citation>
    <scope>NUCLEOTIDE SEQUENCE</scope>
    <source>
        <strain evidence="2">211/11P</strain>
    </source>
</reference>
<dbReference type="PANTHER" id="PTHR11614">
    <property type="entry name" value="PHOSPHOLIPASE-RELATED"/>
    <property type="match status" value="1"/>
</dbReference>
<dbReference type="EMBL" id="SIDB01000009">
    <property type="protein sequence ID" value="KAI3428789.1"/>
    <property type="molecule type" value="Genomic_DNA"/>
</dbReference>
<protein>
    <recommendedName>
        <fullName evidence="1">Serine aminopeptidase S33 domain-containing protein</fullName>
    </recommendedName>
</protein>
<feature type="domain" description="Serine aminopeptidase S33" evidence="1">
    <location>
        <begin position="112"/>
        <end position="339"/>
    </location>
</feature>
<reference evidence="2" key="2">
    <citation type="submission" date="2020-11" db="EMBL/GenBank/DDBJ databases">
        <authorList>
            <person name="Cecchin M."/>
            <person name="Marcolungo L."/>
            <person name="Rossato M."/>
            <person name="Girolomoni L."/>
            <person name="Cosentino E."/>
            <person name="Cuine S."/>
            <person name="Li-Beisson Y."/>
            <person name="Delledonne M."/>
            <person name="Ballottari M."/>
        </authorList>
    </citation>
    <scope>NUCLEOTIDE SEQUENCE</scope>
    <source>
        <strain evidence="2">211/11P</strain>
        <tissue evidence="2">Whole cell</tissue>
    </source>
</reference>
<evidence type="ECO:0000313" key="2">
    <source>
        <dbReference type="EMBL" id="KAI3428789.1"/>
    </source>
</evidence>
<dbReference type="InterPro" id="IPR022742">
    <property type="entry name" value="Hydrolase_4"/>
</dbReference>
<evidence type="ECO:0000259" key="1">
    <source>
        <dbReference type="Pfam" id="PF12146"/>
    </source>
</evidence>
<evidence type="ECO:0000313" key="3">
    <source>
        <dbReference type="Proteomes" id="UP001055712"/>
    </source>
</evidence>
<keyword evidence="3" id="KW-1185">Reference proteome</keyword>
<dbReference type="Proteomes" id="UP001055712">
    <property type="component" value="Unassembled WGS sequence"/>
</dbReference>
<dbReference type="InterPro" id="IPR029058">
    <property type="entry name" value="AB_hydrolase_fold"/>
</dbReference>
<dbReference type="InterPro" id="IPR051044">
    <property type="entry name" value="MAG_DAG_Lipase"/>
</dbReference>
<dbReference type="AlphaFoldDB" id="A0A9D4YVY3"/>
<accession>A0A9D4YVY3</accession>
<dbReference type="Gene3D" id="3.40.50.1820">
    <property type="entry name" value="alpha/beta hydrolase"/>
    <property type="match status" value="1"/>
</dbReference>
<dbReference type="SUPFAM" id="SSF53474">
    <property type="entry name" value="alpha/beta-Hydrolases"/>
    <property type="match status" value="1"/>
</dbReference>
<dbReference type="OrthoDB" id="2498029at2759"/>
<sequence length="356" mass="39256">MSDKDTAVLERKLQETGGGCQEQRALHLPSSIPRGVTPTVYDEVAAEQFLGPAGQHRVMKNKDGLALQTYFWPAADAKAVVLFVHGHGAHLMFEILRQTSLGQPMQYGGSWVEQWNKRGISVCGLDLQGCGRSEGKGGLRFFIERFEDYVADVLQLARVVRDEALGVAGFGRLPVFICGISLGGCIAFNAVLADQAAGEGLIQGTVLMAPMLSLEKVSRKGLNPYLRPIANLLSKLVPTAAIVATERNTLYPNIQAQWDADPLVSHSNTRVRNASEYLRITEASMQRLEEFQGPLLVFHSENDTMVDCAGSKALYLRAQSEDKALRLVNHMWHIMVREEGNEKINAEIAEWVLKRA</sequence>
<gene>
    <name evidence="2" type="ORF">D9Q98_007608</name>
</gene>
<comment type="caution">
    <text evidence="2">The sequence shown here is derived from an EMBL/GenBank/DDBJ whole genome shotgun (WGS) entry which is preliminary data.</text>
</comment>
<dbReference type="Pfam" id="PF12146">
    <property type="entry name" value="Hydrolase_4"/>
    <property type="match status" value="1"/>
</dbReference>